<name>A0A409WRA7_PSICY</name>
<keyword evidence="1 3" id="KW-0597">Phosphoprotein</keyword>
<feature type="compositionally biased region" description="Basic and acidic residues" evidence="4">
    <location>
        <begin position="42"/>
        <end position="53"/>
    </location>
</feature>
<feature type="domain" description="Response regulatory" evidence="5">
    <location>
        <begin position="966"/>
        <end position="1123"/>
    </location>
</feature>
<dbReference type="PROSITE" id="PS50110">
    <property type="entry name" value="RESPONSE_REGULATORY"/>
    <property type="match status" value="1"/>
</dbReference>
<dbReference type="Gene3D" id="3.40.50.2300">
    <property type="match status" value="1"/>
</dbReference>
<evidence type="ECO:0000256" key="2">
    <source>
        <dbReference type="ARBA" id="ARBA00023012"/>
    </source>
</evidence>
<feature type="region of interest" description="Disordered" evidence="4">
    <location>
        <begin position="1037"/>
        <end position="1072"/>
    </location>
</feature>
<feature type="region of interest" description="Disordered" evidence="4">
    <location>
        <begin position="1206"/>
        <end position="1250"/>
    </location>
</feature>
<dbReference type="FunFam" id="3.40.50.2300:FF:000146">
    <property type="entry name" value="Putative two-component response regulator SSK1p"/>
    <property type="match status" value="1"/>
</dbReference>
<dbReference type="Proteomes" id="UP000283269">
    <property type="component" value="Unassembled WGS sequence"/>
</dbReference>
<evidence type="ECO:0000256" key="3">
    <source>
        <dbReference type="PROSITE-ProRule" id="PRU00169"/>
    </source>
</evidence>
<accession>A0A409WRA7</accession>
<dbReference type="SUPFAM" id="SSF52172">
    <property type="entry name" value="CheY-like"/>
    <property type="match status" value="1"/>
</dbReference>
<dbReference type="OrthoDB" id="21225at2759"/>
<evidence type="ECO:0000313" key="7">
    <source>
        <dbReference type="Proteomes" id="UP000283269"/>
    </source>
</evidence>
<dbReference type="InterPro" id="IPR011006">
    <property type="entry name" value="CheY-like_superfamily"/>
</dbReference>
<feature type="region of interest" description="Disordered" evidence="4">
    <location>
        <begin position="695"/>
        <end position="765"/>
    </location>
</feature>
<dbReference type="GO" id="GO:0000156">
    <property type="term" value="F:phosphorelay response regulator activity"/>
    <property type="evidence" value="ECO:0007669"/>
    <property type="project" value="UniProtKB-ARBA"/>
</dbReference>
<keyword evidence="7" id="KW-1185">Reference proteome</keyword>
<comment type="caution">
    <text evidence="6">The sequence shown here is derived from an EMBL/GenBank/DDBJ whole genome shotgun (WGS) entry which is preliminary data.</text>
</comment>
<feature type="region of interest" description="Disordered" evidence="4">
    <location>
        <begin position="804"/>
        <end position="883"/>
    </location>
</feature>
<feature type="compositionally biased region" description="Basic and acidic residues" evidence="4">
    <location>
        <begin position="1349"/>
        <end position="1364"/>
    </location>
</feature>
<feature type="region of interest" description="Disordered" evidence="4">
    <location>
        <begin position="42"/>
        <end position="146"/>
    </location>
</feature>
<dbReference type="SMART" id="SM00448">
    <property type="entry name" value="REC"/>
    <property type="match status" value="1"/>
</dbReference>
<gene>
    <name evidence="6" type="ORF">CVT25_014528</name>
</gene>
<feature type="compositionally biased region" description="Low complexity" evidence="4">
    <location>
        <begin position="1230"/>
        <end position="1241"/>
    </location>
</feature>
<dbReference type="Pfam" id="PF00072">
    <property type="entry name" value="Response_reg"/>
    <property type="match status" value="1"/>
</dbReference>
<feature type="region of interest" description="Disordered" evidence="4">
    <location>
        <begin position="581"/>
        <end position="603"/>
    </location>
</feature>
<evidence type="ECO:0000256" key="1">
    <source>
        <dbReference type="ARBA" id="ARBA00022553"/>
    </source>
</evidence>
<feature type="compositionally biased region" description="Low complexity" evidence="4">
    <location>
        <begin position="1053"/>
        <end position="1072"/>
    </location>
</feature>
<dbReference type="EMBL" id="NHYD01003284">
    <property type="protein sequence ID" value="PPQ81065.1"/>
    <property type="molecule type" value="Genomic_DNA"/>
</dbReference>
<evidence type="ECO:0000259" key="5">
    <source>
        <dbReference type="PROSITE" id="PS50110"/>
    </source>
</evidence>
<feature type="region of interest" description="Disordered" evidence="4">
    <location>
        <begin position="917"/>
        <end position="958"/>
    </location>
</feature>
<dbReference type="STRING" id="93625.A0A409WRA7"/>
<proteinExistence type="predicted"/>
<protein>
    <recommendedName>
        <fullName evidence="5">Response regulatory domain-containing protein</fullName>
    </recommendedName>
</protein>
<dbReference type="PANTHER" id="PTHR45339:SF1">
    <property type="entry name" value="HYBRID SIGNAL TRANSDUCTION HISTIDINE KINASE J"/>
    <property type="match status" value="1"/>
</dbReference>
<feature type="compositionally biased region" description="Polar residues" evidence="4">
    <location>
        <begin position="709"/>
        <end position="738"/>
    </location>
</feature>
<dbReference type="CDD" id="cd17546">
    <property type="entry name" value="REC_hyHK_CKI1_RcsC-like"/>
    <property type="match status" value="1"/>
</dbReference>
<dbReference type="PANTHER" id="PTHR45339">
    <property type="entry name" value="HYBRID SIGNAL TRANSDUCTION HISTIDINE KINASE J"/>
    <property type="match status" value="1"/>
</dbReference>
<feature type="modified residue" description="4-aspartylphosphate" evidence="3">
    <location>
        <position position="1015"/>
    </location>
</feature>
<feature type="compositionally biased region" description="Polar residues" evidence="4">
    <location>
        <begin position="860"/>
        <end position="883"/>
    </location>
</feature>
<feature type="compositionally biased region" description="Polar residues" evidence="4">
    <location>
        <begin position="809"/>
        <end position="819"/>
    </location>
</feature>
<keyword evidence="2" id="KW-0902">Two-component regulatory system</keyword>
<reference evidence="6 7" key="1">
    <citation type="journal article" date="2018" name="Evol. Lett.">
        <title>Horizontal gene cluster transfer increased hallucinogenic mushroom diversity.</title>
        <authorList>
            <person name="Reynolds H.T."/>
            <person name="Vijayakumar V."/>
            <person name="Gluck-Thaler E."/>
            <person name="Korotkin H.B."/>
            <person name="Matheny P.B."/>
            <person name="Slot J.C."/>
        </authorList>
    </citation>
    <scope>NUCLEOTIDE SEQUENCE [LARGE SCALE GENOMIC DNA]</scope>
    <source>
        <strain evidence="6 7">2631</strain>
    </source>
</reference>
<evidence type="ECO:0000256" key="4">
    <source>
        <dbReference type="SAM" id="MobiDB-lite"/>
    </source>
</evidence>
<evidence type="ECO:0000313" key="6">
    <source>
        <dbReference type="EMBL" id="PPQ81065.1"/>
    </source>
</evidence>
<dbReference type="InterPro" id="IPR001789">
    <property type="entry name" value="Sig_transdc_resp-reg_receiver"/>
</dbReference>
<feature type="compositionally biased region" description="Polar residues" evidence="4">
    <location>
        <begin position="918"/>
        <end position="932"/>
    </location>
</feature>
<dbReference type="InParanoid" id="A0A409WRA7"/>
<feature type="region of interest" description="Disordered" evidence="4">
    <location>
        <begin position="1346"/>
        <end position="1385"/>
    </location>
</feature>
<feature type="compositionally biased region" description="Polar residues" evidence="4">
    <location>
        <begin position="95"/>
        <end position="106"/>
    </location>
</feature>
<sequence length="1385" mass="148858">MSSPHKLPAVRMTAEGDILIQEGVSLDLPPRNKFSVSYALSEGHRKSVVDEPQSRSTLQPILSYSDEEPHTSDAEESEINTPGTTSKVAPPPTSPSSQVPMRSLSNVPAPGISRALSMPLPSQLSHLQNPHRPGRSNSFYSSPLARSAQEDQIREVSMELADSIQLVIQTMLQISPPQVLDPAKEQFSACALSVPTSSMSAMFTAMKNINYISANMSAFCEQASNNTRRPPAPDYVATPAPTISNHDLHNEFDIGEMLQCVGDALSGAAAHAGVDLVLYHGDVGLKHVYVSGDESGISFALSHVVRQVLSTAARGDSIEIGLLVSPVSNPLADHDGPTEGPPVDDMLSAAPLESNGPVRVKLRISHKYAPSETYHDSDRPHDVVTTETRAQPIFSTLLLRRILKQIDGRLSSDLPPPEAFTSGRTCDLEMVLDRVPLPTHAIAPQPFEEGINPEPSLEQLSSFGETLKGKKVKLYASAKGSFAHHLTSYLTAWGMDVTHVSPDGQVDGLTDQATSSQEEVRLTTESPILPAYVGDTIPSLQIKSDAGPALSMAPNFIFIDDDIDILKERLQALRFENQPTMINNSRKRPSLSSNHRPKSSPTMARLTNFQNNFVRSPPVVIMHFTSLSNYKVVRDVMQSVMVSYATTSTPLPEVMIIPKPAGPRRFLTALHTAVTKPVVDPLFMPIATSPMSPGIHNTPGSFFSPALSEHSNQGTNQDSNPPSQAQSPLVKNMNRPTGNSRNNSDRSARSSDSIGNNTSVLPPSPLALPDNVEYFSAAAEQLGTSPSSGLVIQSPDGQTAGIYFHPRSKNGSKNLTSLSMERDRGQLAVPTPRRGSVPRVPSGGKKDDRVSFSALHEVHQSTSQTDVNQVSGASPTEVSSSRVLSVGPVEYQREQPSLASSILSPVPRRASDDIRNLATANGTPSEGPSSTRRSAKRSDTKDTTPVAGNKQKGKVMSSDNVVPPISVLIVDDNPINQTILSTFMRRKRIKYDLASNGQEAVQKWRTGGFHLILMDIQMPVMDGIQATKEIRRLEKTNAAAGYPPLSPTTTDEGNTSISSGASSTSDTRSGSLNSPYRSSVIIVALTASSLQTDRVAALAAGCNDFLTKPVSLLWLNNKIIEWGSIKALQMWADIRPDGVRTMSSGLEAQARNVADKLHMPTKGRSTAGSPTIRRSTSILEDNAAALALASSSGTIHSFSNAPPSPLASTFAVPDRPRSRSPNLSTSGQNSRSTSLSGTTRSPFEPYPPRTALEVDQGQSLLLIYIDINLTFCSAVANRWYATVGFVNWKVNKLIVLLDSTPKPSTPETNIRYRGSGIQHRRATPPIKLGLADVSLCSPNSSSSISFEAVKTRDNGHTGPKDGDKQSPLSPSIPPVPPEDTNGISP</sequence>
<organism evidence="6 7">
    <name type="scientific">Psilocybe cyanescens</name>
    <dbReference type="NCBI Taxonomy" id="93625"/>
    <lineage>
        <taxon>Eukaryota</taxon>
        <taxon>Fungi</taxon>
        <taxon>Dikarya</taxon>
        <taxon>Basidiomycota</taxon>
        <taxon>Agaricomycotina</taxon>
        <taxon>Agaricomycetes</taxon>
        <taxon>Agaricomycetidae</taxon>
        <taxon>Agaricales</taxon>
        <taxon>Agaricineae</taxon>
        <taxon>Strophariaceae</taxon>
        <taxon>Psilocybe</taxon>
    </lineage>
</organism>
<feature type="compositionally biased region" description="Polar residues" evidence="4">
    <location>
        <begin position="1219"/>
        <end position="1229"/>
    </location>
</feature>